<evidence type="ECO:0000256" key="11">
    <source>
        <dbReference type="ARBA" id="ARBA00045555"/>
    </source>
</evidence>
<dbReference type="InterPro" id="IPR039652">
    <property type="entry name" value="Coatomer_zeta"/>
</dbReference>
<evidence type="ECO:0000256" key="10">
    <source>
        <dbReference type="ARBA" id="ARBA00023329"/>
    </source>
</evidence>
<evidence type="ECO:0000256" key="12">
    <source>
        <dbReference type="RuleBase" id="RU366053"/>
    </source>
</evidence>
<keyword evidence="6 12" id="KW-0931">ER-Golgi transport</keyword>
<keyword evidence="5 12" id="KW-0963">Cytoplasm</keyword>
<dbReference type="InterPro" id="IPR011012">
    <property type="entry name" value="Longin-like_dom_sf"/>
</dbReference>
<evidence type="ECO:0000256" key="8">
    <source>
        <dbReference type="ARBA" id="ARBA00023034"/>
    </source>
</evidence>
<comment type="subunit">
    <text evidence="3 12">Oligomeric complex that consists of at least the alpha, beta, beta', gamma, delta, epsilon and zeta subunits.</text>
</comment>
<sequence>MFGKTADQLSQILAVLILDDKGDRIAIYYSGIARRLDVFSTEELQRAFETRIVATGRKSGVRLNQAEVLTYNDYTVLFRYLGDSSIIVIGDPATNEVLISVFAETLYDVLTSLISEKLTRALLFKRLDQVFLTMDEMIEAGCINELDKKSIISRVTMEMTTLG</sequence>
<dbReference type="GO" id="GO:0030126">
    <property type="term" value="C:COPI vesicle coat"/>
    <property type="evidence" value="ECO:0007669"/>
    <property type="project" value="UniProtKB-UniRule"/>
</dbReference>
<keyword evidence="15" id="KW-1185">Reference proteome</keyword>
<keyword evidence="10 12" id="KW-0968">Cytoplasmic vesicle</keyword>
<dbReference type="GO" id="GO:0006890">
    <property type="term" value="P:retrograde vesicle-mediated transport, Golgi to endoplasmic reticulum"/>
    <property type="evidence" value="ECO:0007669"/>
    <property type="project" value="UniProtKB-UniRule"/>
</dbReference>
<dbReference type="RefSeq" id="XP_011134592.1">
    <property type="nucleotide sequence ID" value="XM_011136290.1"/>
</dbReference>
<evidence type="ECO:0000313" key="15">
    <source>
        <dbReference type="Proteomes" id="UP000019763"/>
    </source>
</evidence>
<evidence type="ECO:0000313" key="14">
    <source>
        <dbReference type="EMBL" id="EZG68306.1"/>
    </source>
</evidence>
<evidence type="ECO:0000256" key="4">
    <source>
        <dbReference type="ARBA" id="ARBA00022448"/>
    </source>
</evidence>
<comment type="subcellular location">
    <subcellularLocation>
        <location evidence="12">Cytoplasm</location>
    </subcellularLocation>
    <subcellularLocation>
        <location evidence="1 12">Golgi apparatus membrane</location>
        <topology evidence="1 12">Peripheral membrane protein</topology>
        <orientation evidence="1 12">Cytoplasmic side</orientation>
    </subcellularLocation>
    <subcellularLocation>
        <location evidence="12">Cytoplasmic vesicle</location>
        <location evidence="12">COPI-coated vesicle membrane</location>
        <topology evidence="12">Peripheral membrane protein</topology>
        <orientation evidence="12">Cytoplasmic side</orientation>
    </subcellularLocation>
</comment>
<keyword evidence="8 12" id="KW-0333">Golgi apparatus</keyword>
<dbReference type="PANTHER" id="PTHR11043">
    <property type="entry name" value="ZETA-COAT PROTEIN"/>
    <property type="match status" value="1"/>
</dbReference>
<dbReference type="EMBL" id="AFNH02000475">
    <property type="protein sequence ID" value="EZG68306.1"/>
    <property type="molecule type" value="Genomic_DNA"/>
</dbReference>
<comment type="caution">
    <text evidence="14">The sequence shown here is derived from an EMBL/GenBank/DDBJ whole genome shotgun (WGS) entry which is preliminary data.</text>
</comment>
<dbReference type="GO" id="GO:0006886">
    <property type="term" value="P:intracellular protein transport"/>
    <property type="evidence" value="ECO:0007669"/>
    <property type="project" value="TreeGrafter"/>
</dbReference>
<comment type="similarity">
    <text evidence="2 12">Belongs to the adaptor complexes small subunit family.</text>
</comment>
<comment type="function">
    <text evidence="11">The coatomer is a cytosolic protein complex that binds to dilysine motifs and reversibly associates with Golgi non-clathrin-coated vesicles, which further mediate biosynthetic protein transport from the ER, via the Golgi up to the trans Golgi network. Coatomer complex is required for budding from Golgi membranes, and is essential for the retrograde Golgi-to-ER transport of dilysine-tagged proteins. The zeta subunit may be involved in regulating the coat assembly and, hence, the rate of biosynthetic protein transport due to its association-dissociation properties with the coatomer complex.</text>
</comment>
<dbReference type="AlphaFoldDB" id="A0A023B852"/>
<dbReference type="GO" id="GO:0006891">
    <property type="term" value="P:intra-Golgi vesicle-mediated transport"/>
    <property type="evidence" value="ECO:0007669"/>
    <property type="project" value="TreeGrafter"/>
</dbReference>
<proteinExistence type="inferred from homology"/>
<dbReference type="eggNOG" id="KOG3343">
    <property type="taxonomic scope" value="Eukaryota"/>
</dbReference>
<feature type="domain" description="AP complex mu/sigma subunit" evidence="13">
    <location>
        <begin position="12"/>
        <end position="158"/>
    </location>
</feature>
<reference evidence="14" key="1">
    <citation type="submission" date="2013-12" db="EMBL/GenBank/DDBJ databases">
        <authorList>
            <person name="Omoto C.K."/>
            <person name="Sibley D."/>
            <person name="Venepally P."/>
            <person name="Hadjithomas M."/>
            <person name="Karamycheva S."/>
            <person name="Brunk B."/>
            <person name="Roos D."/>
            <person name="Caler E."/>
            <person name="Lorenzi H."/>
        </authorList>
    </citation>
    <scope>NUCLEOTIDE SEQUENCE</scope>
</reference>
<gene>
    <name evidence="14" type="ORF">GNI_062740</name>
</gene>
<dbReference type="SUPFAM" id="SSF64356">
    <property type="entry name" value="SNARE-like"/>
    <property type="match status" value="1"/>
</dbReference>
<keyword evidence="4 12" id="KW-0813">Transport</keyword>
<evidence type="ECO:0000256" key="3">
    <source>
        <dbReference type="ARBA" id="ARBA00011775"/>
    </source>
</evidence>
<dbReference type="Pfam" id="PF01217">
    <property type="entry name" value="Clat_adaptor_s"/>
    <property type="match status" value="1"/>
</dbReference>
<evidence type="ECO:0000256" key="1">
    <source>
        <dbReference type="ARBA" id="ARBA00004255"/>
    </source>
</evidence>
<accession>A0A023B852</accession>
<dbReference type="PANTHER" id="PTHR11043:SF0">
    <property type="entry name" value="COATOMER SUBUNIT ZETA"/>
    <property type="match status" value="1"/>
</dbReference>
<evidence type="ECO:0000259" key="13">
    <source>
        <dbReference type="Pfam" id="PF01217"/>
    </source>
</evidence>
<evidence type="ECO:0000256" key="9">
    <source>
        <dbReference type="ARBA" id="ARBA00023136"/>
    </source>
</evidence>
<dbReference type="Proteomes" id="UP000019763">
    <property type="component" value="Unassembled WGS sequence"/>
</dbReference>
<name>A0A023B852_GRENI</name>
<evidence type="ECO:0000256" key="7">
    <source>
        <dbReference type="ARBA" id="ARBA00022927"/>
    </source>
</evidence>
<dbReference type="OrthoDB" id="6585768at2759"/>
<dbReference type="GeneID" id="22912295"/>
<keyword evidence="7 12" id="KW-0653">Protein transport</keyword>
<dbReference type="OMA" id="NELMLHS"/>
<dbReference type="Gene3D" id="3.30.450.60">
    <property type="match status" value="1"/>
</dbReference>
<dbReference type="VEuPathDB" id="CryptoDB:GNI_062740"/>
<evidence type="ECO:0000256" key="5">
    <source>
        <dbReference type="ARBA" id="ARBA00022490"/>
    </source>
</evidence>
<evidence type="ECO:0000256" key="2">
    <source>
        <dbReference type="ARBA" id="ARBA00006972"/>
    </source>
</evidence>
<organism evidence="14 15">
    <name type="scientific">Gregarina niphandrodes</name>
    <name type="common">Septate eugregarine</name>
    <dbReference type="NCBI Taxonomy" id="110365"/>
    <lineage>
        <taxon>Eukaryota</taxon>
        <taxon>Sar</taxon>
        <taxon>Alveolata</taxon>
        <taxon>Apicomplexa</taxon>
        <taxon>Conoidasida</taxon>
        <taxon>Gregarinasina</taxon>
        <taxon>Eugregarinorida</taxon>
        <taxon>Gregarinidae</taxon>
        <taxon>Gregarina</taxon>
    </lineage>
</organism>
<protein>
    <recommendedName>
        <fullName evidence="12">Coatomer subunit zeta</fullName>
    </recommendedName>
</protein>
<dbReference type="InterPro" id="IPR022775">
    <property type="entry name" value="AP_mu_sigma_su"/>
</dbReference>
<evidence type="ECO:0000256" key="6">
    <source>
        <dbReference type="ARBA" id="ARBA00022892"/>
    </source>
</evidence>
<dbReference type="GO" id="GO:0000139">
    <property type="term" value="C:Golgi membrane"/>
    <property type="evidence" value="ECO:0007669"/>
    <property type="project" value="UniProtKB-SubCell"/>
</dbReference>
<keyword evidence="9 12" id="KW-0472">Membrane</keyword>